<dbReference type="Pfam" id="PF09694">
    <property type="entry name" value="Gcw_chp"/>
    <property type="match status" value="1"/>
</dbReference>
<dbReference type="EMBL" id="PCRK01000116">
    <property type="protein sequence ID" value="PIP19086.1"/>
    <property type="molecule type" value="Genomic_DNA"/>
</dbReference>
<accession>A0A2G9YIN7</accession>
<gene>
    <name evidence="2" type="ORF">COX41_04810</name>
</gene>
<comment type="caution">
    <text evidence="2">The sequence shown here is derived from an EMBL/GenBank/DDBJ whole genome shotgun (WGS) entry which is preliminary data.</text>
</comment>
<dbReference type="Proteomes" id="UP000231292">
    <property type="component" value="Unassembled WGS sequence"/>
</dbReference>
<proteinExistence type="predicted"/>
<protein>
    <recommendedName>
        <fullName evidence="4">Transporter</fullName>
    </recommendedName>
</protein>
<feature type="chain" id="PRO_5013896976" description="Transporter" evidence="1">
    <location>
        <begin position="25"/>
        <end position="267"/>
    </location>
</feature>
<dbReference type="AlphaFoldDB" id="A0A2G9YIN7"/>
<name>A0A2G9YIN7_9BACT</name>
<evidence type="ECO:0000256" key="1">
    <source>
        <dbReference type="SAM" id="SignalP"/>
    </source>
</evidence>
<evidence type="ECO:0008006" key="4">
    <source>
        <dbReference type="Google" id="ProtNLM"/>
    </source>
</evidence>
<evidence type="ECO:0000313" key="2">
    <source>
        <dbReference type="EMBL" id="PIP19086.1"/>
    </source>
</evidence>
<sequence>MKSFKTGLFLSLFLGVLIFSPAQAAEGGLLDGILSTSGIEVSGDLAFNSIYMWRGIMLDGDAVVQPGFYVRSPESKYGRIKVGIWLNHDLQNKDSLRSSETDYLFDYTYSFSSVAFSTGFTYYDFPDAAPSDGASGGFSREVYGGIIFTKLLLSPAIYYYYDFGKKEDGGGQGSYTVLNLSHSIPFVLSKYNLSLDFLGHVGFNNKQYYRGKGGDAALGAGVTVPLLKNLTCKPNINYSIPWGNISDKNNGNQKNRLYGGVYLNYVF</sequence>
<reference evidence="2 3" key="1">
    <citation type="submission" date="2017-09" db="EMBL/GenBank/DDBJ databases">
        <title>Depth-based differentiation of microbial function through sediment-hosted aquifers and enrichment of novel symbionts in the deep terrestrial subsurface.</title>
        <authorList>
            <person name="Probst A.J."/>
            <person name="Ladd B."/>
            <person name="Jarett J.K."/>
            <person name="Geller-Mcgrath D.E."/>
            <person name="Sieber C.M."/>
            <person name="Emerson J.B."/>
            <person name="Anantharaman K."/>
            <person name="Thomas B.C."/>
            <person name="Malmstrom R."/>
            <person name="Stieglmeier M."/>
            <person name="Klingl A."/>
            <person name="Woyke T."/>
            <person name="Ryan C.M."/>
            <person name="Banfield J.F."/>
        </authorList>
    </citation>
    <scope>NUCLEOTIDE SEQUENCE [LARGE SCALE GENOMIC DNA]</scope>
    <source>
        <strain evidence="2">CG23_combo_of_CG06-09_8_20_14_all_41_10</strain>
    </source>
</reference>
<dbReference type="InterPro" id="IPR010239">
    <property type="entry name" value="CHP02001"/>
</dbReference>
<organism evidence="2 3">
    <name type="scientific">Candidatus Sherwoodlollariibacterium unditelluris</name>
    <dbReference type="NCBI Taxonomy" id="1974757"/>
    <lineage>
        <taxon>Bacteria</taxon>
        <taxon>Pseudomonadati</taxon>
        <taxon>Candidatus Omnitrophota</taxon>
        <taxon>Candidatus Sherwoodlollariibacterium</taxon>
    </lineage>
</organism>
<keyword evidence="1" id="KW-0732">Signal</keyword>
<feature type="signal peptide" evidence="1">
    <location>
        <begin position="1"/>
        <end position="24"/>
    </location>
</feature>
<evidence type="ECO:0000313" key="3">
    <source>
        <dbReference type="Proteomes" id="UP000231292"/>
    </source>
</evidence>